<reference evidence="2" key="1">
    <citation type="submission" date="2023-06" db="EMBL/GenBank/DDBJ databases">
        <authorList>
            <person name="Noh H."/>
        </authorList>
    </citation>
    <scope>NUCLEOTIDE SEQUENCE</scope>
    <source>
        <strain evidence="2">DUCC20226</strain>
    </source>
</reference>
<dbReference type="Pfam" id="PF08645">
    <property type="entry name" value="PNK3P"/>
    <property type="match status" value="1"/>
</dbReference>
<dbReference type="Proteomes" id="UP001265746">
    <property type="component" value="Unassembled WGS sequence"/>
</dbReference>
<name>A0AAD9W373_PHOAM</name>
<dbReference type="SUPFAM" id="SSF56784">
    <property type="entry name" value="HAD-like"/>
    <property type="match status" value="1"/>
</dbReference>
<evidence type="ECO:0000313" key="3">
    <source>
        <dbReference type="Proteomes" id="UP001265746"/>
    </source>
</evidence>
<keyword evidence="3" id="KW-1185">Reference proteome</keyword>
<evidence type="ECO:0008006" key="4">
    <source>
        <dbReference type="Google" id="ProtNLM"/>
    </source>
</evidence>
<dbReference type="FunFam" id="3.40.50.1000:FF:000078">
    <property type="entry name" value="Bifunctional polynucleotide phosphatase/kinase"/>
    <property type="match status" value="1"/>
</dbReference>
<feature type="region of interest" description="Disordered" evidence="1">
    <location>
        <begin position="40"/>
        <end position="66"/>
    </location>
</feature>
<comment type="caution">
    <text evidence="2">The sequence shown here is derived from an EMBL/GenBank/DDBJ whole genome shotgun (WGS) entry which is preliminary data.</text>
</comment>
<dbReference type="FunFam" id="3.40.50.300:FF:002548">
    <property type="entry name" value="DNA kinase/phosphatase Pnk1"/>
    <property type="match status" value="1"/>
</dbReference>
<feature type="region of interest" description="Disordered" evidence="1">
    <location>
        <begin position="79"/>
        <end position="104"/>
    </location>
</feature>
<dbReference type="GO" id="GO:0003690">
    <property type="term" value="F:double-stranded DNA binding"/>
    <property type="evidence" value="ECO:0007669"/>
    <property type="project" value="TreeGrafter"/>
</dbReference>
<dbReference type="InterPro" id="IPR013954">
    <property type="entry name" value="PNK3P"/>
</dbReference>
<dbReference type="AlphaFoldDB" id="A0AAD9W373"/>
<dbReference type="GO" id="GO:0046403">
    <property type="term" value="F:polynucleotide 3'-phosphatase activity"/>
    <property type="evidence" value="ECO:0007669"/>
    <property type="project" value="TreeGrafter"/>
</dbReference>
<dbReference type="Pfam" id="PF13671">
    <property type="entry name" value="AAA_33"/>
    <property type="match status" value="2"/>
</dbReference>
<dbReference type="InterPro" id="IPR023214">
    <property type="entry name" value="HAD_sf"/>
</dbReference>
<dbReference type="PANTHER" id="PTHR12083">
    <property type="entry name" value="BIFUNCTIONAL POLYNUCLEOTIDE PHOSPHATASE/KINASE"/>
    <property type="match status" value="1"/>
</dbReference>
<gene>
    <name evidence="2" type="ORF">N8I77_005247</name>
</gene>
<dbReference type="SUPFAM" id="SSF52540">
    <property type="entry name" value="P-loop containing nucleoside triphosphate hydrolases"/>
    <property type="match status" value="1"/>
</dbReference>
<dbReference type="GO" id="GO:0046404">
    <property type="term" value="F:ATP-dependent polydeoxyribonucleotide 5'-hydroxyl-kinase activity"/>
    <property type="evidence" value="ECO:0007669"/>
    <property type="project" value="TreeGrafter"/>
</dbReference>
<dbReference type="PANTHER" id="PTHR12083:SF9">
    <property type="entry name" value="BIFUNCTIONAL POLYNUCLEOTIDE PHOSPHATASE_KINASE"/>
    <property type="match status" value="1"/>
</dbReference>
<dbReference type="GO" id="GO:0006281">
    <property type="term" value="P:DNA repair"/>
    <property type="evidence" value="ECO:0007669"/>
    <property type="project" value="TreeGrafter"/>
</dbReference>
<evidence type="ECO:0000313" key="2">
    <source>
        <dbReference type="EMBL" id="KAK2606504.1"/>
    </source>
</evidence>
<evidence type="ECO:0000256" key="1">
    <source>
        <dbReference type="SAM" id="MobiDB-lite"/>
    </source>
</evidence>
<dbReference type="NCBIfam" id="TIGR01664">
    <property type="entry name" value="DNA-3'-Pase"/>
    <property type="match status" value="1"/>
</dbReference>
<dbReference type="Gene3D" id="3.40.50.1000">
    <property type="entry name" value="HAD superfamily/HAD-like"/>
    <property type="match status" value="1"/>
</dbReference>
<sequence length="496" mass="55865">MYLRRKCFIHVNLVNRKLSNSIGHGQLSLASWDVCTMSSSKRQRPAAADDDNDPSISPPPVKRKVQSTVTNGAVANFFKPTSQKKDQPRVAWSERAPDDDSPATLLVGRYEGGGIADEPSNNKRRKVAAFDLDSTLITSASGKKFGSDPSDWKWWDSTVPAKLRSIYQDGYRVVIFSNQNGLSLHREPGAKGPDNTKRVAPFKQKISAVLAQLDIPTSIYAATGRDIYRKPRIGMWKELCEDYHLEDIDKDESIFVGDAGGRVAVPASGGKKAISKDFSCSDRNFAHNAGIKYQTPEEFFLNEQPREFSRDFDVSSYTFPSHDDQVEDVVFEKKNDKDIVLFCGPPGAGKSTFYWRYLKPLGYERVNQDILKSKDKCFKAAKEQLEKGESITVDNTNPDPEVRSQWIDLARQAGVPIRCVWFKTPLSLAEHNDAVRALNKDMNPEARTALPKLAFNGFASRFKKPSIKEGFQDVVEVDFKFRGSKEEFAIWGRYWH</sequence>
<dbReference type="EMBL" id="JAUJFL010000003">
    <property type="protein sequence ID" value="KAK2606504.1"/>
    <property type="molecule type" value="Genomic_DNA"/>
</dbReference>
<dbReference type="Gene3D" id="3.40.50.300">
    <property type="entry name" value="P-loop containing nucleotide triphosphate hydrolases"/>
    <property type="match status" value="1"/>
</dbReference>
<dbReference type="InterPro" id="IPR006549">
    <property type="entry name" value="HAD-SF_hydro_IIIA"/>
</dbReference>
<dbReference type="NCBIfam" id="TIGR01662">
    <property type="entry name" value="HAD-SF-IIIA"/>
    <property type="match status" value="1"/>
</dbReference>
<protein>
    <recommendedName>
        <fullName evidence="4">Bifunctional polynucleotide phosphatase/kinase</fullName>
    </recommendedName>
</protein>
<dbReference type="InterPro" id="IPR006551">
    <property type="entry name" value="Polynucleotide_phosphatase"/>
</dbReference>
<organism evidence="2 3">
    <name type="scientific">Phomopsis amygdali</name>
    <name type="common">Fusicoccum amygdali</name>
    <dbReference type="NCBI Taxonomy" id="1214568"/>
    <lineage>
        <taxon>Eukaryota</taxon>
        <taxon>Fungi</taxon>
        <taxon>Dikarya</taxon>
        <taxon>Ascomycota</taxon>
        <taxon>Pezizomycotina</taxon>
        <taxon>Sordariomycetes</taxon>
        <taxon>Sordariomycetidae</taxon>
        <taxon>Diaporthales</taxon>
        <taxon>Diaporthaceae</taxon>
        <taxon>Diaporthe</taxon>
    </lineage>
</organism>
<dbReference type="InterPro" id="IPR036412">
    <property type="entry name" value="HAD-like_sf"/>
</dbReference>
<dbReference type="InterPro" id="IPR027417">
    <property type="entry name" value="P-loop_NTPase"/>
</dbReference>
<proteinExistence type="predicted"/>
<accession>A0AAD9W373</accession>